<dbReference type="Proteomes" id="UP001408356">
    <property type="component" value="Unassembled WGS sequence"/>
</dbReference>
<sequence length="577" mass="65267">MESYAETYMKHRAPELDPAWQVSAGQKFLESKQRRKSSERAREKTRKFKNILKVFVKSTKVESIKGFDVERHFTWTDVQSIANEGLERDAERGKWRRHPARFIGRTLQNSAPVLQLVLDFLPNNEFTSILCGALALVFNAAQRIKDVREKIHKCFENLPYIIKRTERHVNIYAENSDVWEAAEDLYLGILEGVEKMLTWIDESACGKYNLTLLRAFADSEVATALKSMFLPHLSGQNVDEHAIKECIDENISKFEVAIADALHSRIANVDKIVEAAVSTAVQHLFDFEREARQEQVQTNAQMLSALHSNRAFLTSNQLRDIVGVDAEIVKLDVEVAVLDAEQAFSDSTAGESAASIMQHPKFRKWLYTNRSDMLLVRWGAHLNFDEETSCVLSLLSGLLYRALSQGAPALPVIHFCGQHNGSDDPFSNPGGVLRYLSAQLLDAEPDRVDLSAFNLNIIQGIQASNFQYLQFLFRTALMAASGRFVFLIVDDISCLEGTPWEHDFGIVIRFWRDLANYFNRGIPGHTGPIFKILLTNPSASRYAEQWLAHEDCVLDLDDEGNINETTSELGSFTRPSF</sequence>
<comment type="caution">
    <text evidence="1">The sequence shown here is derived from an EMBL/GenBank/DDBJ whole genome shotgun (WGS) entry which is preliminary data.</text>
</comment>
<protein>
    <submittedName>
        <fullName evidence="1">Uncharacterized protein</fullName>
    </submittedName>
</protein>
<organism evidence="1 2">
    <name type="scientific">Seiridium unicorne</name>
    <dbReference type="NCBI Taxonomy" id="138068"/>
    <lineage>
        <taxon>Eukaryota</taxon>
        <taxon>Fungi</taxon>
        <taxon>Dikarya</taxon>
        <taxon>Ascomycota</taxon>
        <taxon>Pezizomycotina</taxon>
        <taxon>Sordariomycetes</taxon>
        <taxon>Xylariomycetidae</taxon>
        <taxon>Amphisphaeriales</taxon>
        <taxon>Sporocadaceae</taxon>
        <taxon>Seiridium</taxon>
    </lineage>
</organism>
<proteinExistence type="predicted"/>
<evidence type="ECO:0000313" key="2">
    <source>
        <dbReference type="Proteomes" id="UP001408356"/>
    </source>
</evidence>
<dbReference type="PANTHER" id="PTHR40619:SF3">
    <property type="entry name" value="FUNGAL STAND N-TERMINAL GOODBYE DOMAIN-CONTAINING PROTEIN"/>
    <property type="match status" value="1"/>
</dbReference>
<dbReference type="EMBL" id="JARVKF010000022">
    <property type="protein sequence ID" value="KAK9425271.1"/>
    <property type="molecule type" value="Genomic_DNA"/>
</dbReference>
<accession>A0ABR2VER8</accession>
<keyword evidence="2" id="KW-1185">Reference proteome</keyword>
<gene>
    <name evidence="1" type="ORF">SUNI508_13201</name>
</gene>
<evidence type="ECO:0000313" key="1">
    <source>
        <dbReference type="EMBL" id="KAK9425271.1"/>
    </source>
</evidence>
<dbReference type="PANTHER" id="PTHR40619">
    <property type="entry name" value="FUNGAL STAND N-TERMINAL GOODBYE DOMAIN-CONTAINING PROTEIN"/>
    <property type="match status" value="1"/>
</dbReference>
<reference evidence="1 2" key="1">
    <citation type="journal article" date="2024" name="J. Plant Pathol.">
        <title>Sequence and assembly of the genome of Seiridium unicorne, isolate CBS 538.82, causal agent of cypress canker disease.</title>
        <authorList>
            <person name="Scali E."/>
            <person name="Rocca G.D."/>
            <person name="Danti R."/>
            <person name="Garbelotto M."/>
            <person name="Barberini S."/>
            <person name="Baroncelli R."/>
            <person name="Emiliani G."/>
        </authorList>
    </citation>
    <scope>NUCLEOTIDE SEQUENCE [LARGE SCALE GENOMIC DNA]</scope>
    <source>
        <strain evidence="1 2">BM-138-508</strain>
    </source>
</reference>
<name>A0ABR2VER8_9PEZI</name>